<reference evidence="2 3" key="3">
    <citation type="journal article" date="2013" name="Rice">
        <title>Improvement of the Oryza sativa Nipponbare reference genome using next generation sequence and optical map data.</title>
        <authorList>
            <person name="Kawahara Y."/>
            <person name="de la Bastide M."/>
            <person name="Hamilton J.P."/>
            <person name="Kanamori H."/>
            <person name="McCombie W.R."/>
            <person name="Ouyang S."/>
            <person name="Schwartz D.C."/>
            <person name="Tanaka T."/>
            <person name="Wu J."/>
            <person name="Zhou S."/>
            <person name="Childs K.L."/>
            <person name="Davidson R.M."/>
            <person name="Lin H."/>
            <person name="Quesada-Ocampo L."/>
            <person name="Vaillancourt B."/>
            <person name="Sakai H."/>
            <person name="Lee S.S."/>
            <person name="Kim J."/>
            <person name="Numa H."/>
            <person name="Itoh T."/>
            <person name="Buell C.R."/>
            <person name="Matsumoto T."/>
        </authorList>
    </citation>
    <scope>NUCLEOTIDE SEQUENCE [LARGE SCALE GENOMIC DNA]</scope>
    <source>
        <strain evidence="3">cv. Nipponbare</strain>
    </source>
</reference>
<evidence type="ECO:0000313" key="3">
    <source>
        <dbReference type="Proteomes" id="UP000059680"/>
    </source>
</evidence>
<feature type="compositionally biased region" description="Basic residues" evidence="1">
    <location>
        <begin position="75"/>
        <end position="85"/>
    </location>
</feature>
<evidence type="ECO:0000313" key="2">
    <source>
        <dbReference type="EMBL" id="BAS96528.1"/>
    </source>
</evidence>
<feature type="compositionally biased region" description="Basic residues" evidence="1">
    <location>
        <begin position="112"/>
        <end position="121"/>
    </location>
</feature>
<name>A0A0P0WTT1_ORYSJ</name>
<gene>
    <name evidence="2" type="ordered locus">Os06g0187050</name>
    <name evidence="2" type="ORF">OSNPB_060187050</name>
</gene>
<keyword evidence="3" id="KW-1185">Reference proteome</keyword>
<dbReference type="Proteomes" id="UP000059680">
    <property type="component" value="Chromosome 6"/>
</dbReference>
<dbReference type="PaxDb" id="39947-A0A0P0WTT1"/>
<accession>A0A0P0WTT1</accession>
<feature type="region of interest" description="Disordered" evidence="1">
    <location>
        <begin position="75"/>
        <end position="184"/>
    </location>
</feature>
<evidence type="ECO:0000256" key="1">
    <source>
        <dbReference type="SAM" id="MobiDB-lite"/>
    </source>
</evidence>
<protein>
    <submittedName>
        <fullName evidence="2">Os06g0187050 protein</fullName>
    </submittedName>
</protein>
<dbReference type="AlphaFoldDB" id="A0A0P0WTT1"/>
<organism evidence="2 3">
    <name type="scientific">Oryza sativa subsp. japonica</name>
    <name type="common">Rice</name>
    <dbReference type="NCBI Taxonomy" id="39947"/>
    <lineage>
        <taxon>Eukaryota</taxon>
        <taxon>Viridiplantae</taxon>
        <taxon>Streptophyta</taxon>
        <taxon>Embryophyta</taxon>
        <taxon>Tracheophyta</taxon>
        <taxon>Spermatophyta</taxon>
        <taxon>Magnoliopsida</taxon>
        <taxon>Liliopsida</taxon>
        <taxon>Poales</taxon>
        <taxon>Poaceae</taxon>
        <taxon>BOP clade</taxon>
        <taxon>Oryzoideae</taxon>
        <taxon>Oryzeae</taxon>
        <taxon>Oryzinae</taxon>
        <taxon>Oryza</taxon>
        <taxon>Oryza sativa</taxon>
    </lineage>
</organism>
<feature type="compositionally biased region" description="Pro residues" evidence="1">
    <location>
        <begin position="155"/>
        <end position="169"/>
    </location>
</feature>
<reference evidence="2 3" key="2">
    <citation type="journal article" date="2013" name="Plant Cell Physiol.">
        <title>Rice Annotation Project Database (RAP-DB): an integrative and interactive database for rice genomics.</title>
        <authorList>
            <person name="Sakai H."/>
            <person name="Lee S.S."/>
            <person name="Tanaka T."/>
            <person name="Numa H."/>
            <person name="Kim J."/>
            <person name="Kawahara Y."/>
            <person name="Wakimoto H."/>
            <person name="Yang C.C."/>
            <person name="Iwamoto M."/>
            <person name="Abe T."/>
            <person name="Yamada Y."/>
            <person name="Muto A."/>
            <person name="Inokuchi H."/>
            <person name="Ikemura T."/>
            <person name="Matsumoto T."/>
            <person name="Sasaki T."/>
            <person name="Itoh T."/>
        </authorList>
    </citation>
    <scope>NUCLEOTIDE SEQUENCE [LARGE SCALE GENOMIC DNA]</scope>
    <source>
        <strain evidence="3">cv. Nipponbare</strain>
    </source>
</reference>
<feature type="compositionally biased region" description="Pro residues" evidence="1">
    <location>
        <begin position="129"/>
        <end position="138"/>
    </location>
</feature>
<sequence>GREVEEIGDDELDHVVDAVDPGVVRRELHLPGVDLHGDHVATPAGETGWLASEVANGERWRWWRRRAWRRTGWSCRRRRRRRRGRGIPAARGRPARRRWAPGWRSTSPPRPSARRGRRGRRGCAAAPSTSPPRPPPPPRWRRRRRRRVAPRAAVAPPPPPGSLRLPPRPGLAAADRREGSRHRR</sequence>
<dbReference type="EMBL" id="AP014962">
    <property type="protein sequence ID" value="BAS96528.1"/>
    <property type="molecule type" value="Genomic_DNA"/>
</dbReference>
<feature type="non-terminal residue" evidence="2">
    <location>
        <position position="1"/>
    </location>
</feature>
<dbReference type="InParanoid" id="A0A0P0WTT1"/>
<feature type="compositionally biased region" description="Basic residues" evidence="1">
    <location>
        <begin position="139"/>
        <end position="149"/>
    </location>
</feature>
<dbReference type="Gramene" id="Os06t0187050-01">
    <property type="protein sequence ID" value="Os06t0187050-01"/>
    <property type="gene ID" value="Os06g0187050"/>
</dbReference>
<reference evidence="3" key="1">
    <citation type="journal article" date="2005" name="Nature">
        <title>The map-based sequence of the rice genome.</title>
        <authorList>
            <consortium name="International rice genome sequencing project (IRGSP)"/>
            <person name="Matsumoto T."/>
            <person name="Wu J."/>
            <person name="Kanamori H."/>
            <person name="Katayose Y."/>
            <person name="Fujisawa M."/>
            <person name="Namiki N."/>
            <person name="Mizuno H."/>
            <person name="Yamamoto K."/>
            <person name="Antonio B.A."/>
            <person name="Baba T."/>
            <person name="Sakata K."/>
            <person name="Nagamura Y."/>
            <person name="Aoki H."/>
            <person name="Arikawa K."/>
            <person name="Arita K."/>
            <person name="Bito T."/>
            <person name="Chiden Y."/>
            <person name="Fujitsuka N."/>
            <person name="Fukunaka R."/>
            <person name="Hamada M."/>
            <person name="Harada C."/>
            <person name="Hayashi A."/>
            <person name="Hijishita S."/>
            <person name="Honda M."/>
            <person name="Hosokawa S."/>
            <person name="Ichikawa Y."/>
            <person name="Idonuma A."/>
            <person name="Iijima M."/>
            <person name="Ikeda M."/>
            <person name="Ikeno M."/>
            <person name="Ito K."/>
            <person name="Ito S."/>
            <person name="Ito T."/>
            <person name="Ito Y."/>
            <person name="Ito Y."/>
            <person name="Iwabuchi A."/>
            <person name="Kamiya K."/>
            <person name="Karasawa W."/>
            <person name="Kurita K."/>
            <person name="Katagiri S."/>
            <person name="Kikuta A."/>
            <person name="Kobayashi H."/>
            <person name="Kobayashi N."/>
            <person name="Machita K."/>
            <person name="Maehara T."/>
            <person name="Masukawa M."/>
            <person name="Mizubayashi T."/>
            <person name="Mukai Y."/>
            <person name="Nagasaki H."/>
            <person name="Nagata Y."/>
            <person name="Naito S."/>
            <person name="Nakashima M."/>
            <person name="Nakama Y."/>
            <person name="Nakamichi Y."/>
            <person name="Nakamura M."/>
            <person name="Meguro A."/>
            <person name="Negishi M."/>
            <person name="Ohta I."/>
            <person name="Ohta T."/>
            <person name="Okamoto M."/>
            <person name="Ono N."/>
            <person name="Saji S."/>
            <person name="Sakaguchi M."/>
            <person name="Sakai K."/>
            <person name="Shibata M."/>
            <person name="Shimokawa T."/>
            <person name="Song J."/>
            <person name="Takazaki Y."/>
            <person name="Terasawa K."/>
            <person name="Tsugane M."/>
            <person name="Tsuji K."/>
            <person name="Ueda S."/>
            <person name="Waki K."/>
            <person name="Yamagata H."/>
            <person name="Yamamoto M."/>
            <person name="Yamamoto S."/>
            <person name="Yamane H."/>
            <person name="Yoshiki S."/>
            <person name="Yoshihara R."/>
            <person name="Yukawa K."/>
            <person name="Zhong H."/>
            <person name="Yano M."/>
            <person name="Yuan Q."/>
            <person name="Ouyang S."/>
            <person name="Liu J."/>
            <person name="Jones K.M."/>
            <person name="Gansberger K."/>
            <person name="Moffat K."/>
            <person name="Hill J."/>
            <person name="Bera J."/>
            <person name="Fadrosh D."/>
            <person name="Jin S."/>
            <person name="Johri S."/>
            <person name="Kim M."/>
            <person name="Overton L."/>
            <person name="Reardon M."/>
            <person name="Tsitrin T."/>
            <person name="Vuong H."/>
            <person name="Weaver B."/>
            <person name="Ciecko A."/>
            <person name="Tallon L."/>
            <person name="Jackson J."/>
            <person name="Pai G."/>
            <person name="Aken S.V."/>
            <person name="Utterback T."/>
            <person name="Reidmuller S."/>
            <person name="Feldblyum T."/>
            <person name="Hsiao J."/>
            <person name="Zismann V."/>
            <person name="Iobst S."/>
            <person name="de Vazeille A.R."/>
            <person name="Buell C.R."/>
            <person name="Ying K."/>
            <person name="Li Y."/>
            <person name="Lu T."/>
            <person name="Huang Y."/>
            <person name="Zhao Q."/>
            <person name="Feng Q."/>
            <person name="Zhang L."/>
            <person name="Zhu J."/>
            <person name="Weng Q."/>
            <person name="Mu J."/>
            <person name="Lu Y."/>
            <person name="Fan D."/>
            <person name="Liu Y."/>
            <person name="Guan J."/>
            <person name="Zhang Y."/>
            <person name="Yu S."/>
            <person name="Liu X."/>
            <person name="Zhang Y."/>
            <person name="Hong G."/>
            <person name="Han B."/>
            <person name="Choisne N."/>
            <person name="Demange N."/>
            <person name="Orjeda G."/>
            <person name="Samain S."/>
            <person name="Cattolico L."/>
            <person name="Pelletier E."/>
            <person name="Couloux A."/>
            <person name="Segurens B."/>
            <person name="Wincker P."/>
            <person name="D'Hont A."/>
            <person name="Scarpelli C."/>
            <person name="Weissenbach J."/>
            <person name="Salanoubat M."/>
            <person name="Quetier F."/>
            <person name="Yu Y."/>
            <person name="Kim H.R."/>
            <person name="Rambo T."/>
            <person name="Currie J."/>
            <person name="Collura K."/>
            <person name="Luo M."/>
            <person name="Yang T."/>
            <person name="Ammiraju J.S.S."/>
            <person name="Engler F."/>
            <person name="Soderlund C."/>
            <person name="Wing R.A."/>
            <person name="Palmer L.E."/>
            <person name="de la Bastide M."/>
            <person name="Spiegel L."/>
            <person name="Nascimento L."/>
            <person name="Zutavern T."/>
            <person name="O'Shaughnessy A."/>
            <person name="Dike S."/>
            <person name="Dedhia N."/>
            <person name="Preston R."/>
            <person name="Balija V."/>
            <person name="McCombie W.R."/>
            <person name="Chow T."/>
            <person name="Chen H."/>
            <person name="Chung M."/>
            <person name="Chen C."/>
            <person name="Shaw J."/>
            <person name="Wu H."/>
            <person name="Hsiao K."/>
            <person name="Chao Y."/>
            <person name="Chu M."/>
            <person name="Cheng C."/>
            <person name="Hour A."/>
            <person name="Lee P."/>
            <person name="Lin S."/>
            <person name="Lin Y."/>
            <person name="Liou J."/>
            <person name="Liu S."/>
            <person name="Hsing Y."/>
            <person name="Raghuvanshi S."/>
            <person name="Mohanty A."/>
            <person name="Bharti A.K."/>
            <person name="Gaur A."/>
            <person name="Gupta V."/>
            <person name="Kumar D."/>
            <person name="Ravi V."/>
            <person name="Vij S."/>
            <person name="Kapur A."/>
            <person name="Khurana P."/>
            <person name="Khurana P."/>
            <person name="Khurana J.P."/>
            <person name="Tyagi A.K."/>
            <person name="Gaikwad K."/>
            <person name="Singh A."/>
            <person name="Dalal V."/>
            <person name="Srivastava S."/>
            <person name="Dixit A."/>
            <person name="Pal A.K."/>
            <person name="Ghazi I.A."/>
            <person name="Yadav M."/>
            <person name="Pandit A."/>
            <person name="Bhargava A."/>
            <person name="Sureshbabu K."/>
            <person name="Batra K."/>
            <person name="Sharma T.R."/>
            <person name="Mohapatra T."/>
            <person name="Singh N.K."/>
            <person name="Messing J."/>
            <person name="Nelson A.B."/>
            <person name="Fuks G."/>
            <person name="Kavchok S."/>
            <person name="Keizer G."/>
            <person name="Linton E."/>
            <person name="Llaca V."/>
            <person name="Song R."/>
            <person name="Tanyolac B."/>
            <person name="Young S."/>
            <person name="Ho-Il K."/>
            <person name="Hahn J.H."/>
            <person name="Sangsakoo G."/>
            <person name="Vanavichit A."/>
            <person name="de Mattos Luiz.A.T."/>
            <person name="Zimmer P.D."/>
            <person name="Malone G."/>
            <person name="Dellagostin O."/>
            <person name="de Oliveira A.C."/>
            <person name="Bevan M."/>
            <person name="Bancroft I."/>
            <person name="Minx P."/>
            <person name="Cordum H."/>
            <person name="Wilson R."/>
            <person name="Cheng Z."/>
            <person name="Jin W."/>
            <person name="Jiang J."/>
            <person name="Leong S.A."/>
            <person name="Iwama H."/>
            <person name="Gojobori T."/>
            <person name="Itoh T."/>
            <person name="Niimura Y."/>
            <person name="Fujii Y."/>
            <person name="Habara T."/>
            <person name="Sakai H."/>
            <person name="Sato Y."/>
            <person name="Wilson G."/>
            <person name="Kumar K."/>
            <person name="McCouch S."/>
            <person name="Juretic N."/>
            <person name="Hoen D."/>
            <person name="Wright S."/>
            <person name="Bruskiewich R."/>
            <person name="Bureau T."/>
            <person name="Miyao A."/>
            <person name="Hirochika H."/>
            <person name="Nishikawa T."/>
            <person name="Kadowaki K."/>
            <person name="Sugiura M."/>
            <person name="Burr B."/>
            <person name="Sasaki T."/>
        </authorList>
    </citation>
    <scope>NUCLEOTIDE SEQUENCE [LARGE SCALE GENOMIC DNA]</scope>
    <source>
        <strain evidence="3">cv. Nipponbare</strain>
    </source>
</reference>
<proteinExistence type="predicted"/>